<reference evidence="4 5" key="1">
    <citation type="submission" date="2017-08" db="EMBL/GenBank/DDBJ databases">
        <title>WGS of Clinical strains of the CDC Group NO-1 linked to zoonotic infections in humans.</title>
        <authorList>
            <person name="Bernier A.-M."/>
            <person name="Bernard K."/>
        </authorList>
    </citation>
    <scope>NUCLEOTIDE SEQUENCE [LARGE SCALE GENOMIC DNA]</scope>
    <source>
        <strain evidence="2 4">NML03-0146</strain>
        <strain evidence="3 5">NML120219</strain>
    </source>
</reference>
<keyword evidence="2" id="KW-0808">Transferase</keyword>
<dbReference type="InterPro" id="IPR052777">
    <property type="entry name" value="Acetyltransferase_Enz"/>
</dbReference>
<dbReference type="EMBL" id="NSJE01000045">
    <property type="protein sequence ID" value="PAT39637.1"/>
    <property type="molecule type" value="Genomic_DNA"/>
</dbReference>
<dbReference type="RefSeq" id="WP_095550778.1">
    <property type="nucleotide sequence ID" value="NZ_CP154474.1"/>
</dbReference>
<dbReference type="PANTHER" id="PTHR43305">
    <property type="entry name" value="FAMILY N-ACETYLTRANSFERASE, PUTATIVE (AFU_ORTHOLOGUE AFUA_2G01380)-RELATED"/>
    <property type="match status" value="1"/>
</dbReference>
<dbReference type="Pfam" id="PF00583">
    <property type="entry name" value="Acetyltransf_1"/>
    <property type="match status" value="1"/>
</dbReference>
<feature type="domain" description="N-acetyltransferase" evidence="1">
    <location>
        <begin position="7"/>
        <end position="164"/>
    </location>
</feature>
<evidence type="ECO:0000313" key="2">
    <source>
        <dbReference type="EMBL" id="PAT32909.1"/>
    </source>
</evidence>
<protein>
    <submittedName>
        <fullName evidence="2">GNAT family N-acetyltransferase</fullName>
    </submittedName>
</protein>
<dbReference type="AlphaFoldDB" id="A0A2A2A4P0"/>
<dbReference type="SUPFAM" id="SSF55729">
    <property type="entry name" value="Acyl-CoA N-acyltransferases (Nat)"/>
    <property type="match status" value="1"/>
</dbReference>
<evidence type="ECO:0000313" key="4">
    <source>
        <dbReference type="Proteomes" id="UP000217999"/>
    </source>
</evidence>
<evidence type="ECO:0000313" key="3">
    <source>
        <dbReference type="EMBL" id="PAT39637.1"/>
    </source>
</evidence>
<evidence type="ECO:0000259" key="1">
    <source>
        <dbReference type="PROSITE" id="PS51186"/>
    </source>
</evidence>
<organism evidence="2 4">
    <name type="scientific">Vandammella animalimorsus</name>
    <dbReference type="NCBI Taxonomy" id="2029117"/>
    <lineage>
        <taxon>Bacteria</taxon>
        <taxon>Pseudomonadati</taxon>
        <taxon>Pseudomonadota</taxon>
        <taxon>Betaproteobacteria</taxon>
        <taxon>Burkholderiales</taxon>
        <taxon>Comamonadaceae</taxon>
        <taxon>Vandammella</taxon>
    </lineage>
</organism>
<dbReference type="PROSITE" id="PS51186">
    <property type="entry name" value="GNAT"/>
    <property type="match status" value="1"/>
</dbReference>
<dbReference type="CDD" id="cd04301">
    <property type="entry name" value="NAT_SF"/>
    <property type="match status" value="1"/>
</dbReference>
<dbReference type="GO" id="GO:0016747">
    <property type="term" value="F:acyltransferase activity, transferring groups other than amino-acyl groups"/>
    <property type="evidence" value="ECO:0007669"/>
    <property type="project" value="InterPro"/>
</dbReference>
<name>A0A2A2A4P0_9BURK</name>
<evidence type="ECO:0000313" key="5">
    <source>
        <dbReference type="Proteomes" id="UP000218439"/>
    </source>
</evidence>
<dbReference type="Gene3D" id="3.40.630.30">
    <property type="match status" value="1"/>
</dbReference>
<comment type="caution">
    <text evidence="2">The sequence shown here is derived from an EMBL/GenBank/DDBJ whole genome shotgun (WGS) entry which is preliminary data.</text>
</comment>
<accession>A0A2A2A4P0</accession>
<proteinExistence type="predicted"/>
<dbReference type="EMBL" id="NSJF01000010">
    <property type="protein sequence ID" value="PAT32909.1"/>
    <property type="molecule type" value="Genomic_DNA"/>
</dbReference>
<accession>A0A2A2APE4</accession>
<dbReference type="Proteomes" id="UP000217999">
    <property type="component" value="Unassembled WGS sequence"/>
</dbReference>
<sequence length="164" mass="18361">METPPEVVLRIASDEQDWESVHELFLEYAQGLSVDLAFQDFDTELASLPERYAQPAGCVVLAFVDGMLAGCCAMRGLESPDYPDASEMKRLYVRRLFRGFGLGRLLAQAVMEQAALAGYGCILLDTLDEMDAARALYEDLGFEEIEPYYYNPHPQAFFLKASLV</sequence>
<dbReference type="PANTHER" id="PTHR43305:SF1">
    <property type="entry name" value="FAMILY N-ACETYLTRANSFERASE, PUTATIVE (AFU_ORTHOLOGUE AFUA_2G01380)-RELATED"/>
    <property type="match status" value="1"/>
</dbReference>
<dbReference type="Proteomes" id="UP000218439">
    <property type="component" value="Unassembled WGS sequence"/>
</dbReference>
<gene>
    <name evidence="2" type="ORF">CK620_13620</name>
    <name evidence="3" type="ORF">CK621_14625</name>
</gene>
<dbReference type="InterPro" id="IPR000182">
    <property type="entry name" value="GNAT_dom"/>
</dbReference>
<dbReference type="InterPro" id="IPR016181">
    <property type="entry name" value="Acyl_CoA_acyltransferase"/>
</dbReference>